<reference evidence="5" key="2">
    <citation type="submission" date="2023-06" db="EMBL/GenBank/DDBJ databases">
        <authorList>
            <person name="Ma L."/>
            <person name="Liu K.-W."/>
            <person name="Li Z."/>
            <person name="Hsiao Y.-Y."/>
            <person name="Qi Y."/>
            <person name="Fu T."/>
            <person name="Tang G."/>
            <person name="Zhang D."/>
            <person name="Sun W.-H."/>
            <person name="Liu D.-K."/>
            <person name="Li Y."/>
            <person name="Chen G.-Z."/>
            <person name="Liu X.-D."/>
            <person name="Liao X.-Y."/>
            <person name="Jiang Y.-T."/>
            <person name="Yu X."/>
            <person name="Hao Y."/>
            <person name="Huang J."/>
            <person name="Zhao X.-W."/>
            <person name="Ke S."/>
            <person name="Chen Y.-Y."/>
            <person name="Wu W.-L."/>
            <person name="Hsu J.-L."/>
            <person name="Lin Y.-F."/>
            <person name="Huang M.-D."/>
            <person name="Li C.-Y."/>
            <person name="Huang L."/>
            <person name="Wang Z.-W."/>
            <person name="Zhao X."/>
            <person name="Zhong W.-Y."/>
            <person name="Peng D.-H."/>
            <person name="Ahmad S."/>
            <person name="Lan S."/>
            <person name="Zhang J.-S."/>
            <person name="Tsai W.-C."/>
            <person name="Van De Peer Y."/>
            <person name="Liu Z.-J."/>
        </authorList>
    </citation>
    <scope>NUCLEOTIDE SEQUENCE</scope>
    <source>
        <strain evidence="5">CP</strain>
        <tissue evidence="5">Leaves</tissue>
    </source>
</reference>
<dbReference type="GO" id="GO:0012505">
    <property type="term" value="C:endomembrane system"/>
    <property type="evidence" value="ECO:0007669"/>
    <property type="project" value="UniProtKB-SubCell"/>
</dbReference>
<comment type="subcellular location">
    <subcellularLocation>
        <location evidence="2">Cell membrane</location>
    </subcellularLocation>
    <subcellularLocation>
        <location evidence="1">Endomembrane system</location>
        <topology evidence="1">Multi-pass membrane protein</topology>
    </subcellularLocation>
</comment>
<dbReference type="PANTHER" id="PTHR31269:SF22">
    <property type="entry name" value="OS01G0247700 PROTEIN"/>
    <property type="match status" value="1"/>
</dbReference>
<organism evidence="5 6">
    <name type="scientific">Acorus calamus</name>
    <name type="common">Sweet flag</name>
    <dbReference type="NCBI Taxonomy" id="4465"/>
    <lineage>
        <taxon>Eukaryota</taxon>
        <taxon>Viridiplantae</taxon>
        <taxon>Streptophyta</taxon>
        <taxon>Embryophyta</taxon>
        <taxon>Tracheophyta</taxon>
        <taxon>Spermatophyta</taxon>
        <taxon>Magnoliopsida</taxon>
        <taxon>Liliopsida</taxon>
        <taxon>Acoraceae</taxon>
        <taxon>Acorus</taxon>
    </lineage>
</organism>
<accession>A0AAV9FJS5</accession>
<protein>
    <submittedName>
        <fullName evidence="5">S-type anion channel SLAH4</fullName>
    </submittedName>
</protein>
<reference evidence="5" key="1">
    <citation type="journal article" date="2023" name="Nat. Commun.">
        <title>Diploid and tetraploid genomes of Acorus and the evolution of monocots.</title>
        <authorList>
            <person name="Ma L."/>
            <person name="Liu K.W."/>
            <person name="Li Z."/>
            <person name="Hsiao Y.Y."/>
            <person name="Qi Y."/>
            <person name="Fu T."/>
            <person name="Tang G.D."/>
            <person name="Zhang D."/>
            <person name="Sun W.H."/>
            <person name="Liu D.K."/>
            <person name="Li Y."/>
            <person name="Chen G.Z."/>
            <person name="Liu X.D."/>
            <person name="Liao X.Y."/>
            <person name="Jiang Y.T."/>
            <person name="Yu X."/>
            <person name="Hao Y."/>
            <person name="Huang J."/>
            <person name="Zhao X.W."/>
            <person name="Ke S."/>
            <person name="Chen Y.Y."/>
            <person name="Wu W.L."/>
            <person name="Hsu J.L."/>
            <person name="Lin Y.F."/>
            <person name="Huang M.D."/>
            <person name="Li C.Y."/>
            <person name="Huang L."/>
            <person name="Wang Z.W."/>
            <person name="Zhao X."/>
            <person name="Zhong W.Y."/>
            <person name="Peng D.H."/>
            <person name="Ahmad S."/>
            <person name="Lan S."/>
            <person name="Zhang J.S."/>
            <person name="Tsai W.C."/>
            <person name="Van de Peer Y."/>
            <person name="Liu Z.J."/>
        </authorList>
    </citation>
    <scope>NUCLEOTIDE SEQUENCE</scope>
    <source>
        <strain evidence="5">CP</strain>
    </source>
</reference>
<gene>
    <name evidence="5" type="primary">SLAH4</name>
    <name evidence="5" type="ORF">QJS10_CPA01g01743</name>
</gene>
<dbReference type="PANTHER" id="PTHR31269">
    <property type="entry name" value="S-TYPE ANION CHANNEL SLAH3"/>
    <property type="match status" value="1"/>
</dbReference>
<evidence type="ECO:0000256" key="1">
    <source>
        <dbReference type="ARBA" id="ARBA00004127"/>
    </source>
</evidence>
<keyword evidence="4" id="KW-1003">Cell membrane</keyword>
<comment type="caution">
    <text evidence="5">The sequence shown here is derived from an EMBL/GenBank/DDBJ whole genome shotgun (WGS) entry which is preliminary data.</text>
</comment>
<dbReference type="AlphaFoldDB" id="A0AAV9FJS5"/>
<dbReference type="GO" id="GO:0006873">
    <property type="term" value="P:intracellular monoatomic ion homeostasis"/>
    <property type="evidence" value="ECO:0007669"/>
    <property type="project" value="InterPro"/>
</dbReference>
<name>A0AAV9FJS5_ACOCL</name>
<keyword evidence="6" id="KW-1185">Reference proteome</keyword>
<dbReference type="Proteomes" id="UP001180020">
    <property type="component" value="Unassembled WGS sequence"/>
</dbReference>
<evidence type="ECO:0000313" key="5">
    <source>
        <dbReference type="EMBL" id="KAK1326188.1"/>
    </source>
</evidence>
<sequence>MPQPKDDDSYVPSPDHGGLHDAYDDTIGPAFFGLGEHMFTIEELFREGVHITDDDLEQQAPQPPPHPATQAEAFSILVLALDVKIYGQWFTKGKRFLSMVVNPTSQLSVIGNLVGARAAAQTGWMECAMFLFCVLPGHHPLFGVVCDSLSEATRERLPPDDPEAGFLPLCGHPVHSEPRLGLKRRDLQHVVEDALLPLPLHLCFIGTSKQWHGRLV</sequence>
<dbReference type="InterPro" id="IPR030183">
    <property type="entry name" value="SLAC/SLAH"/>
</dbReference>
<dbReference type="GO" id="GO:0008308">
    <property type="term" value="F:voltage-gated monoatomic anion channel activity"/>
    <property type="evidence" value="ECO:0007669"/>
    <property type="project" value="InterPro"/>
</dbReference>
<evidence type="ECO:0000256" key="3">
    <source>
        <dbReference type="ARBA" id="ARBA00022448"/>
    </source>
</evidence>
<dbReference type="EMBL" id="JAUJYO010000001">
    <property type="protein sequence ID" value="KAK1326188.1"/>
    <property type="molecule type" value="Genomic_DNA"/>
</dbReference>
<keyword evidence="3" id="KW-0813">Transport</keyword>
<evidence type="ECO:0000256" key="2">
    <source>
        <dbReference type="ARBA" id="ARBA00004236"/>
    </source>
</evidence>
<keyword evidence="4" id="KW-0472">Membrane</keyword>
<proteinExistence type="predicted"/>
<evidence type="ECO:0000313" key="6">
    <source>
        <dbReference type="Proteomes" id="UP001180020"/>
    </source>
</evidence>
<evidence type="ECO:0000256" key="4">
    <source>
        <dbReference type="ARBA" id="ARBA00022475"/>
    </source>
</evidence>
<dbReference type="GO" id="GO:0005886">
    <property type="term" value="C:plasma membrane"/>
    <property type="evidence" value="ECO:0007669"/>
    <property type="project" value="UniProtKB-SubCell"/>
</dbReference>